<proteinExistence type="inferred from homology"/>
<comment type="similarity">
    <text evidence="4">Belongs to the GART family.</text>
</comment>
<dbReference type="CDD" id="cd08645">
    <property type="entry name" value="FMT_core_GART"/>
    <property type="match status" value="1"/>
</dbReference>
<dbReference type="RefSeq" id="WP_341424660.1">
    <property type="nucleotide sequence ID" value="NZ_JBBUTG010000002.1"/>
</dbReference>
<keyword evidence="3 4" id="KW-0658">Purine biosynthesis</keyword>
<feature type="binding site" evidence="4">
    <location>
        <begin position="90"/>
        <end position="93"/>
    </location>
    <ligand>
        <name>(6R)-10-formyltetrahydrofolate</name>
        <dbReference type="ChEBI" id="CHEBI:195366"/>
    </ligand>
</feature>
<gene>
    <name evidence="4 6" type="primary">purN</name>
    <name evidence="6" type="ORF">AACH06_05705</name>
</gene>
<dbReference type="Proteomes" id="UP001371218">
    <property type="component" value="Unassembled WGS sequence"/>
</dbReference>
<feature type="binding site" evidence="4">
    <location>
        <position position="65"/>
    </location>
    <ligand>
        <name>(6R)-10-formyltetrahydrofolate</name>
        <dbReference type="ChEBI" id="CHEBI:195366"/>
    </ligand>
</feature>
<dbReference type="PANTHER" id="PTHR43369">
    <property type="entry name" value="PHOSPHORIBOSYLGLYCINAMIDE FORMYLTRANSFERASE"/>
    <property type="match status" value="1"/>
</dbReference>
<dbReference type="GO" id="GO:0004644">
    <property type="term" value="F:phosphoribosylglycinamide formyltransferase activity"/>
    <property type="evidence" value="ECO:0007669"/>
    <property type="project" value="UniProtKB-EC"/>
</dbReference>
<name>A0ABU9BP45_9BURK</name>
<comment type="caution">
    <text evidence="6">The sequence shown here is derived from an EMBL/GenBank/DDBJ whole genome shotgun (WGS) entry which is preliminary data.</text>
</comment>
<dbReference type="HAMAP" id="MF_01930">
    <property type="entry name" value="PurN"/>
    <property type="match status" value="1"/>
</dbReference>
<sequence length="214" mass="23214">MKRIVILLSGRGSNMQAVVERCEAEGWPAQVVGVASNKADAGGLEWAAQRGIATAVVDHKAFATRDAFDAELARVIDRWSPDLLVLAGFMRILGAEFVRHYEGRMLNVHPSLLPAFTGLHTHRRAIEAGCKVAGLTVHFVTPELDHGPIVAQAVVPVLPGDDEDTLSARVLAREHQLYPLAVRWFVEGKLRLHDGVVAHTDGESQVLWPGVGVS</sequence>
<feature type="site" description="Raises pKa of active site His" evidence="4">
    <location>
        <position position="145"/>
    </location>
</feature>
<feature type="domain" description="Formyl transferase N-terminal" evidence="5">
    <location>
        <begin position="2"/>
        <end position="182"/>
    </location>
</feature>
<dbReference type="InterPro" id="IPR004607">
    <property type="entry name" value="GART"/>
</dbReference>
<comment type="pathway">
    <text evidence="1 4">Purine metabolism; IMP biosynthesis via de novo pathway; N(2)-formyl-N(1)-(5-phospho-D-ribosyl)glycinamide from N(1)-(5-phospho-D-ribosyl)glycinamide (10-formyl THF route): step 1/1.</text>
</comment>
<dbReference type="SUPFAM" id="SSF53328">
    <property type="entry name" value="Formyltransferase"/>
    <property type="match status" value="1"/>
</dbReference>
<dbReference type="EMBL" id="JBBUTG010000002">
    <property type="protein sequence ID" value="MEK8030313.1"/>
    <property type="molecule type" value="Genomic_DNA"/>
</dbReference>
<feature type="binding site" evidence="4">
    <location>
        <position position="107"/>
    </location>
    <ligand>
        <name>(6R)-10-formyltetrahydrofolate</name>
        <dbReference type="ChEBI" id="CHEBI:195366"/>
    </ligand>
</feature>
<evidence type="ECO:0000313" key="7">
    <source>
        <dbReference type="Proteomes" id="UP001371218"/>
    </source>
</evidence>
<feature type="active site" description="Proton donor" evidence="4">
    <location>
        <position position="109"/>
    </location>
</feature>
<keyword evidence="7" id="KW-1185">Reference proteome</keyword>
<accession>A0ABU9BP45</accession>
<evidence type="ECO:0000256" key="2">
    <source>
        <dbReference type="ARBA" id="ARBA00022679"/>
    </source>
</evidence>
<evidence type="ECO:0000256" key="1">
    <source>
        <dbReference type="ARBA" id="ARBA00005054"/>
    </source>
</evidence>
<evidence type="ECO:0000313" key="6">
    <source>
        <dbReference type="EMBL" id="MEK8030313.1"/>
    </source>
</evidence>
<dbReference type="EC" id="2.1.2.2" evidence="4"/>
<dbReference type="InterPro" id="IPR002376">
    <property type="entry name" value="Formyl_transf_N"/>
</dbReference>
<comment type="function">
    <text evidence="4">Catalyzes the transfer of a formyl group from 10-formyltetrahydrofolate to 5-phospho-ribosyl-glycinamide (GAR), producing 5-phospho-ribosyl-N-formylglycinamide (FGAR) and tetrahydrofolate.</text>
</comment>
<keyword evidence="2 4" id="KW-0808">Transferase</keyword>
<dbReference type="Pfam" id="PF00551">
    <property type="entry name" value="Formyl_trans_N"/>
    <property type="match status" value="1"/>
</dbReference>
<evidence type="ECO:0000256" key="3">
    <source>
        <dbReference type="ARBA" id="ARBA00022755"/>
    </source>
</evidence>
<feature type="binding site" evidence="4">
    <location>
        <begin position="12"/>
        <end position="14"/>
    </location>
    <ligand>
        <name>N(1)-(5-phospho-beta-D-ribosyl)glycinamide</name>
        <dbReference type="ChEBI" id="CHEBI:143788"/>
    </ligand>
</feature>
<dbReference type="PANTHER" id="PTHR43369:SF2">
    <property type="entry name" value="PHOSPHORIBOSYLGLYCINAMIDE FORMYLTRANSFERASE"/>
    <property type="match status" value="1"/>
</dbReference>
<evidence type="ECO:0000259" key="5">
    <source>
        <dbReference type="Pfam" id="PF00551"/>
    </source>
</evidence>
<evidence type="ECO:0000256" key="4">
    <source>
        <dbReference type="HAMAP-Rule" id="MF_01930"/>
    </source>
</evidence>
<dbReference type="NCBIfam" id="TIGR00639">
    <property type="entry name" value="PurN"/>
    <property type="match status" value="1"/>
</dbReference>
<dbReference type="Gene3D" id="3.40.50.170">
    <property type="entry name" value="Formyl transferase, N-terminal domain"/>
    <property type="match status" value="1"/>
</dbReference>
<protein>
    <recommendedName>
        <fullName evidence="4">Phosphoribosylglycinamide formyltransferase</fullName>
        <ecNumber evidence="4">2.1.2.2</ecNumber>
    </recommendedName>
    <alternativeName>
        <fullName evidence="4">5'-phosphoribosylglycinamide transformylase</fullName>
    </alternativeName>
    <alternativeName>
        <fullName evidence="4">GAR transformylase</fullName>
        <shortName evidence="4">GART</shortName>
    </alternativeName>
</protein>
<comment type="catalytic activity">
    <reaction evidence="4">
        <text>N(1)-(5-phospho-beta-D-ribosyl)glycinamide + (6R)-10-formyltetrahydrofolate = N(2)-formyl-N(1)-(5-phospho-beta-D-ribosyl)glycinamide + (6S)-5,6,7,8-tetrahydrofolate + H(+)</text>
        <dbReference type="Rhea" id="RHEA:15053"/>
        <dbReference type="ChEBI" id="CHEBI:15378"/>
        <dbReference type="ChEBI" id="CHEBI:57453"/>
        <dbReference type="ChEBI" id="CHEBI:143788"/>
        <dbReference type="ChEBI" id="CHEBI:147286"/>
        <dbReference type="ChEBI" id="CHEBI:195366"/>
        <dbReference type="EC" id="2.1.2.2"/>
    </reaction>
</comment>
<dbReference type="InterPro" id="IPR036477">
    <property type="entry name" value="Formyl_transf_N_sf"/>
</dbReference>
<reference evidence="6 7" key="1">
    <citation type="submission" date="2024-04" db="EMBL/GenBank/DDBJ databases">
        <title>Novel species of the genus Ideonella isolated from streams.</title>
        <authorList>
            <person name="Lu H."/>
        </authorList>
    </citation>
    <scope>NUCLEOTIDE SEQUENCE [LARGE SCALE GENOMIC DNA]</scope>
    <source>
        <strain evidence="6 7">DXS29W</strain>
    </source>
</reference>
<organism evidence="6 7">
    <name type="scientific">Ideonella lacteola</name>
    <dbReference type="NCBI Taxonomy" id="2984193"/>
    <lineage>
        <taxon>Bacteria</taxon>
        <taxon>Pseudomonadati</taxon>
        <taxon>Pseudomonadota</taxon>
        <taxon>Betaproteobacteria</taxon>
        <taxon>Burkholderiales</taxon>
        <taxon>Sphaerotilaceae</taxon>
        <taxon>Ideonella</taxon>
    </lineage>
</organism>